<dbReference type="InterPro" id="IPR049331">
    <property type="entry name" value="Top1B_N_bact"/>
</dbReference>
<dbReference type="InterPro" id="IPR001631">
    <property type="entry name" value="TopoI"/>
</dbReference>
<dbReference type="AlphaFoldDB" id="A0A2W5K4I1"/>
<evidence type="ECO:0000256" key="5">
    <source>
        <dbReference type="ARBA" id="ARBA00023125"/>
    </source>
</evidence>
<dbReference type="Gene3D" id="1.10.132.120">
    <property type="match status" value="1"/>
</dbReference>
<comment type="catalytic activity">
    <reaction evidence="1">
        <text>ATP-independent breakage of single-stranded DNA, followed by passage and rejoining.</text>
        <dbReference type="EC" id="5.6.2.1"/>
    </reaction>
</comment>
<organism evidence="9 10">
    <name type="scientific">Rhodanobacter denitrificans</name>
    <dbReference type="NCBI Taxonomy" id="666685"/>
    <lineage>
        <taxon>Bacteria</taxon>
        <taxon>Pseudomonadati</taxon>
        <taxon>Pseudomonadota</taxon>
        <taxon>Gammaproteobacteria</taxon>
        <taxon>Lysobacterales</taxon>
        <taxon>Rhodanobacteraceae</taxon>
        <taxon>Rhodanobacter</taxon>
    </lineage>
</organism>
<evidence type="ECO:0000313" key="9">
    <source>
        <dbReference type="EMBL" id="PZQ12016.1"/>
    </source>
</evidence>
<evidence type="ECO:0000256" key="4">
    <source>
        <dbReference type="ARBA" id="ARBA00023029"/>
    </source>
</evidence>
<keyword evidence="5" id="KW-0238">DNA-binding</keyword>
<dbReference type="InterPro" id="IPR011010">
    <property type="entry name" value="DNA_brk_join_enz"/>
</dbReference>
<feature type="domain" description="DNA topoisomerase IB N-terminal" evidence="8">
    <location>
        <begin position="52"/>
        <end position="100"/>
    </location>
</feature>
<dbReference type="Proteomes" id="UP000249046">
    <property type="component" value="Unassembled WGS sequence"/>
</dbReference>
<evidence type="ECO:0000256" key="6">
    <source>
        <dbReference type="ARBA" id="ARBA00023235"/>
    </source>
</evidence>
<evidence type="ECO:0000256" key="3">
    <source>
        <dbReference type="ARBA" id="ARBA00012891"/>
    </source>
</evidence>
<dbReference type="InterPro" id="IPR035447">
    <property type="entry name" value="DNA_topo_I_N_sf"/>
</dbReference>
<dbReference type="SUPFAM" id="SSF55869">
    <property type="entry name" value="DNA topoisomerase I domain"/>
    <property type="match status" value="1"/>
</dbReference>
<dbReference type="Gene3D" id="3.30.66.10">
    <property type="entry name" value="DNA topoisomerase I domain"/>
    <property type="match status" value="1"/>
</dbReference>
<gene>
    <name evidence="9" type="ORF">DI564_13690</name>
</gene>
<comment type="similarity">
    <text evidence="2">Belongs to the type IB topoisomerase family.</text>
</comment>
<dbReference type="PROSITE" id="PS52038">
    <property type="entry name" value="TOPO_IB_2"/>
    <property type="match status" value="1"/>
</dbReference>
<dbReference type="PRINTS" id="PR00416">
    <property type="entry name" value="EUTPISMRASEI"/>
</dbReference>
<dbReference type="Gene3D" id="3.90.15.10">
    <property type="entry name" value="Topoisomerase I, Chain A, domain 3"/>
    <property type="match status" value="1"/>
</dbReference>
<evidence type="ECO:0000256" key="2">
    <source>
        <dbReference type="ARBA" id="ARBA00006645"/>
    </source>
</evidence>
<feature type="domain" description="DNA topoisomerase I catalytic core eukaryotic-type" evidence="7">
    <location>
        <begin position="113"/>
        <end position="322"/>
    </location>
</feature>
<dbReference type="EC" id="5.6.2.1" evidence="3"/>
<reference evidence="9 10" key="1">
    <citation type="submission" date="2017-08" db="EMBL/GenBank/DDBJ databases">
        <title>Infants hospitalized years apart are colonized by the same room-sourced microbial strains.</title>
        <authorList>
            <person name="Brooks B."/>
            <person name="Olm M.R."/>
            <person name="Firek B.A."/>
            <person name="Baker R."/>
            <person name="Thomas B.C."/>
            <person name="Morowitz M.J."/>
            <person name="Banfield J.F."/>
        </authorList>
    </citation>
    <scope>NUCLEOTIDE SEQUENCE [LARGE SCALE GENOMIC DNA]</scope>
    <source>
        <strain evidence="9">S2_005_003_R2_42</strain>
    </source>
</reference>
<proteinExistence type="inferred from homology"/>
<comment type="caution">
    <text evidence="9">The sequence shown here is derived from an EMBL/GenBank/DDBJ whole genome shotgun (WGS) entry which is preliminary data.</text>
</comment>
<keyword evidence="6 9" id="KW-0413">Isomerase</keyword>
<dbReference type="EMBL" id="QFPO01000014">
    <property type="protein sequence ID" value="PZQ12016.1"/>
    <property type="molecule type" value="Genomic_DNA"/>
</dbReference>
<keyword evidence="4" id="KW-0799">Topoisomerase</keyword>
<dbReference type="Pfam" id="PF21338">
    <property type="entry name" value="Top1B_N_bact"/>
    <property type="match status" value="1"/>
</dbReference>
<protein>
    <recommendedName>
        <fullName evidence="3">DNA topoisomerase</fullName>
        <ecNumber evidence="3">5.6.2.1</ecNumber>
    </recommendedName>
</protein>
<dbReference type="InterPro" id="IPR013500">
    <property type="entry name" value="TopoI_cat_euk"/>
</dbReference>
<evidence type="ECO:0000259" key="7">
    <source>
        <dbReference type="Pfam" id="PF01028"/>
    </source>
</evidence>
<accession>A0A2W5K4I1</accession>
<dbReference type="GO" id="GO:0006265">
    <property type="term" value="P:DNA topological change"/>
    <property type="evidence" value="ECO:0007669"/>
    <property type="project" value="InterPro"/>
</dbReference>
<evidence type="ECO:0000313" key="10">
    <source>
        <dbReference type="Proteomes" id="UP000249046"/>
    </source>
</evidence>
<name>A0A2W5K4I1_9GAMM</name>
<dbReference type="InterPro" id="IPR014711">
    <property type="entry name" value="TopoI_cat_a-hlx-sub_euk"/>
</dbReference>
<sequence length="366" mass="40935">MTARVNRPRRPGSDDSERTLTVAEEALAAREAGLIHVRDGTPGIRRRRAGKGFVYTDVDGSRIRDEDALARIRKLAVPPAYTEVWICRDPLGHLQATGRDARRRKQYRYHARWRLVRDRSKFSRLAAFGLALPKLRRRLRRDLAQPGLPREKVLAVVVSLLADTLARVGNETYARENRSFGLTTLRNRHVANLRGGRLVLRFRGKSGLAHDVVVDDARLTRIVARCHQLPGQQLFQYLDEDGNCQPVDSGQVNAYLREATGAEFTAKDFRTWGGTLAAAELLARTPLPEQGGGERALAAVEAAVVREVAAVLRNTPAVCRKSYVDPRVFEAWRSGRLHRLAGANGVRGSRQLETLLVRLLARRGRS</sequence>
<dbReference type="Pfam" id="PF01028">
    <property type="entry name" value="Topoisom_I"/>
    <property type="match status" value="1"/>
</dbReference>
<dbReference type="GO" id="GO:0003917">
    <property type="term" value="F:DNA topoisomerase type I (single strand cut, ATP-independent) activity"/>
    <property type="evidence" value="ECO:0007669"/>
    <property type="project" value="UniProtKB-EC"/>
</dbReference>
<dbReference type="GO" id="GO:0003677">
    <property type="term" value="F:DNA binding"/>
    <property type="evidence" value="ECO:0007669"/>
    <property type="project" value="UniProtKB-KW"/>
</dbReference>
<evidence type="ECO:0000259" key="8">
    <source>
        <dbReference type="Pfam" id="PF21338"/>
    </source>
</evidence>
<evidence type="ECO:0000256" key="1">
    <source>
        <dbReference type="ARBA" id="ARBA00000213"/>
    </source>
</evidence>
<dbReference type="SUPFAM" id="SSF56349">
    <property type="entry name" value="DNA breaking-rejoining enzymes"/>
    <property type="match status" value="1"/>
</dbReference>